<feature type="transmembrane region" description="Helical" evidence="2">
    <location>
        <begin position="52"/>
        <end position="79"/>
    </location>
</feature>
<name>A0A3D8QYU7_9HELO</name>
<feature type="transmembrane region" description="Helical" evidence="2">
    <location>
        <begin position="129"/>
        <end position="148"/>
    </location>
</feature>
<feature type="transmembrane region" description="Helical" evidence="2">
    <location>
        <begin position="324"/>
        <end position="345"/>
    </location>
</feature>
<reference evidence="3 4" key="1">
    <citation type="journal article" date="2018" name="IMA Fungus">
        <title>IMA Genome-F 9: Draft genome sequence of Annulohypoxylon stygium, Aspergillus mulundensis, Berkeleyomyces basicola (syn. Thielaviopsis basicola), Ceratocystis smalleyi, two Cercospora beticola strains, Coleophoma cylindrospora, Fusarium fracticaudum, Phialophora cf. hyalina, and Morchella septimelata.</title>
        <authorList>
            <person name="Wingfield B.D."/>
            <person name="Bills G.F."/>
            <person name="Dong Y."/>
            <person name="Huang W."/>
            <person name="Nel W.J."/>
            <person name="Swalarsk-Parry B.S."/>
            <person name="Vaghefi N."/>
            <person name="Wilken P.M."/>
            <person name="An Z."/>
            <person name="de Beer Z.W."/>
            <person name="De Vos L."/>
            <person name="Chen L."/>
            <person name="Duong T.A."/>
            <person name="Gao Y."/>
            <person name="Hammerbacher A."/>
            <person name="Kikkert J.R."/>
            <person name="Li Y."/>
            <person name="Li H."/>
            <person name="Li K."/>
            <person name="Li Q."/>
            <person name="Liu X."/>
            <person name="Ma X."/>
            <person name="Naidoo K."/>
            <person name="Pethybridge S.J."/>
            <person name="Sun J."/>
            <person name="Steenkamp E.T."/>
            <person name="van der Nest M.A."/>
            <person name="van Wyk S."/>
            <person name="Wingfield M.J."/>
            <person name="Xiong C."/>
            <person name="Yue Q."/>
            <person name="Zhang X."/>
        </authorList>
    </citation>
    <scope>NUCLEOTIDE SEQUENCE [LARGE SCALE GENOMIC DNA]</scope>
    <source>
        <strain evidence="3 4">BP5796</strain>
    </source>
</reference>
<evidence type="ECO:0000256" key="1">
    <source>
        <dbReference type="SAM" id="MobiDB-lite"/>
    </source>
</evidence>
<organism evidence="3 4">
    <name type="scientific">Coleophoma crateriformis</name>
    <dbReference type="NCBI Taxonomy" id="565419"/>
    <lineage>
        <taxon>Eukaryota</taxon>
        <taxon>Fungi</taxon>
        <taxon>Dikarya</taxon>
        <taxon>Ascomycota</taxon>
        <taxon>Pezizomycotina</taxon>
        <taxon>Leotiomycetes</taxon>
        <taxon>Helotiales</taxon>
        <taxon>Dermateaceae</taxon>
        <taxon>Coleophoma</taxon>
    </lineage>
</organism>
<proteinExistence type="predicted"/>
<feature type="transmembrane region" description="Helical" evidence="2">
    <location>
        <begin position="160"/>
        <end position="181"/>
    </location>
</feature>
<feature type="compositionally biased region" description="Polar residues" evidence="1">
    <location>
        <begin position="374"/>
        <end position="384"/>
    </location>
</feature>
<dbReference type="PANTHER" id="PTHR37577:SF1">
    <property type="entry name" value="INTEGRAL MEMBRANE PROTEIN"/>
    <property type="match status" value="1"/>
</dbReference>
<evidence type="ECO:0000313" key="3">
    <source>
        <dbReference type="EMBL" id="RDW67003.1"/>
    </source>
</evidence>
<feature type="transmembrane region" description="Helical" evidence="2">
    <location>
        <begin position="280"/>
        <end position="304"/>
    </location>
</feature>
<evidence type="ECO:0000256" key="2">
    <source>
        <dbReference type="SAM" id="Phobius"/>
    </source>
</evidence>
<sequence>MVRYIGALTSVNGSCPWLKQPIPCDFDLYTNATGLSGSQKLLPNTDITGKNIVILFVVNSFVAVLLALFLLADEALLLWEKMSQTKYNFYRRVVHGIDTLLHGMSDAQVAAGIAMLIVVTFHASCISAYHYDVVCYLMLMSLMTHILVFVNVPQYCAKNYVVGITRIFTIFAIFILTWLLFKARDVIQDFPVEASSLAIMPAACFVGNDSSVIGSDYFASHNVTQILESSGTSAGSTQYSHQFIPLSVCAIFGLVFLIADSASAWHHKKIFPLWWRKVTLCIRAFITLFVVIIGIIATFDYFNLKAGFEIDSWYVSSDEDTTSLSQLVVLTLSIPSIFAVLKVFMESIDGPRGEKEAAQIFKYLKVDGATDSEQTSDIAGTENQVMDKLGPSYP</sequence>
<feature type="region of interest" description="Disordered" evidence="1">
    <location>
        <begin position="374"/>
        <end position="394"/>
    </location>
</feature>
<keyword evidence="2" id="KW-0812">Transmembrane</keyword>
<dbReference type="EMBL" id="PDLN01000014">
    <property type="protein sequence ID" value="RDW67003.1"/>
    <property type="molecule type" value="Genomic_DNA"/>
</dbReference>
<feature type="transmembrane region" description="Helical" evidence="2">
    <location>
        <begin position="100"/>
        <end position="123"/>
    </location>
</feature>
<dbReference type="OrthoDB" id="5427664at2759"/>
<protein>
    <submittedName>
        <fullName evidence="3">Uncharacterized protein</fullName>
    </submittedName>
</protein>
<evidence type="ECO:0000313" key="4">
    <source>
        <dbReference type="Proteomes" id="UP000256328"/>
    </source>
</evidence>
<keyword evidence="2" id="KW-1133">Transmembrane helix</keyword>
<feature type="transmembrane region" description="Helical" evidence="2">
    <location>
        <begin position="239"/>
        <end position="259"/>
    </location>
</feature>
<dbReference type="Proteomes" id="UP000256328">
    <property type="component" value="Unassembled WGS sequence"/>
</dbReference>
<keyword evidence="4" id="KW-1185">Reference proteome</keyword>
<keyword evidence="2" id="KW-0472">Membrane</keyword>
<dbReference type="PANTHER" id="PTHR37577">
    <property type="entry name" value="INTEGRAL MEMBRANE PROTEIN"/>
    <property type="match status" value="1"/>
</dbReference>
<dbReference type="AlphaFoldDB" id="A0A3D8QYU7"/>
<gene>
    <name evidence="3" type="ORF">BP5796_09752</name>
</gene>
<accession>A0A3D8QYU7</accession>
<dbReference type="InterPro" id="IPR053018">
    <property type="entry name" value="Elsinochrome_Biosynth-Asso"/>
</dbReference>
<comment type="caution">
    <text evidence="3">The sequence shown here is derived from an EMBL/GenBank/DDBJ whole genome shotgun (WGS) entry which is preliminary data.</text>
</comment>